<dbReference type="Proteomes" id="UP000324585">
    <property type="component" value="Unassembled WGS sequence"/>
</dbReference>
<name>A0A5J4YK26_PORPP</name>
<evidence type="ECO:0000313" key="1">
    <source>
        <dbReference type="EMBL" id="KAA8491220.1"/>
    </source>
</evidence>
<gene>
    <name evidence="1" type="ORF">FVE85_9515</name>
</gene>
<protein>
    <submittedName>
        <fullName evidence="1">Uncharacterized protein</fullName>
    </submittedName>
</protein>
<comment type="caution">
    <text evidence="1">The sequence shown here is derived from an EMBL/GenBank/DDBJ whole genome shotgun (WGS) entry which is preliminary data.</text>
</comment>
<proteinExistence type="predicted"/>
<organism evidence="1 2">
    <name type="scientific">Porphyridium purpureum</name>
    <name type="common">Red alga</name>
    <name type="synonym">Porphyridium cruentum</name>
    <dbReference type="NCBI Taxonomy" id="35688"/>
    <lineage>
        <taxon>Eukaryota</taxon>
        <taxon>Rhodophyta</taxon>
        <taxon>Bangiophyceae</taxon>
        <taxon>Porphyridiales</taxon>
        <taxon>Porphyridiaceae</taxon>
        <taxon>Porphyridium</taxon>
    </lineage>
</organism>
<dbReference type="EMBL" id="VRMN01000015">
    <property type="protein sequence ID" value="KAA8491220.1"/>
    <property type="molecule type" value="Genomic_DNA"/>
</dbReference>
<sequence length="103" mass="11264">MGLYQYKKRPQVLVTSAFTTQRATDRRRGFQGEAASFLSDIHVASPMLEAHIAVTERASISCQAHAAILNVSACHIGKENVEALADDVRFGKIRLSKKHAKAA</sequence>
<accession>A0A5J4YK26</accession>
<keyword evidence="2" id="KW-1185">Reference proteome</keyword>
<evidence type="ECO:0000313" key="2">
    <source>
        <dbReference type="Proteomes" id="UP000324585"/>
    </source>
</evidence>
<reference evidence="2" key="1">
    <citation type="journal article" date="2019" name="Nat. Commun.">
        <title>Expansion of phycobilisome linker gene families in mesophilic red algae.</title>
        <authorList>
            <person name="Lee J."/>
            <person name="Kim D."/>
            <person name="Bhattacharya D."/>
            <person name="Yoon H.S."/>
        </authorList>
    </citation>
    <scope>NUCLEOTIDE SEQUENCE [LARGE SCALE GENOMIC DNA]</scope>
    <source>
        <strain evidence="2">CCMP 1328</strain>
    </source>
</reference>
<dbReference type="AlphaFoldDB" id="A0A5J4YK26"/>